<feature type="domain" description="Endonuclease/exonuclease/phosphatase" evidence="1">
    <location>
        <begin position="24"/>
        <end position="349"/>
    </location>
</feature>
<dbReference type="InterPro" id="IPR036691">
    <property type="entry name" value="Endo/exonu/phosph_ase_sf"/>
</dbReference>
<reference evidence="2 3" key="1">
    <citation type="journal article" date="2024" name="Science">
        <title>Giant polyketide synthase enzymes in the biosynthesis of giant marine polyether toxins.</title>
        <authorList>
            <person name="Fallon T.R."/>
            <person name="Shende V.V."/>
            <person name="Wierzbicki I.H."/>
            <person name="Pendleton A.L."/>
            <person name="Watervoot N.F."/>
            <person name="Auber R.P."/>
            <person name="Gonzalez D.J."/>
            <person name="Wisecaver J.H."/>
            <person name="Moore B.S."/>
        </authorList>
    </citation>
    <scope>NUCLEOTIDE SEQUENCE [LARGE SCALE GENOMIC DNA]</scope>
    <source>
        <strain evidence="2 3">12B1</strain>
    </source>
</reference>
<dbReference type="AlphaFoldDB" id="A0AB34J7T1"/>
<accession>A0AB34J7T1</accession>
<keyword evidence="3" id="KW-1185">Reference proteome</keyword>
<dbReference type="GO" id="GO:0005783">
    <property type="term" value="C:endoplasmic reticulum"/>
    <property type="evidence" value="ECO:0007669"/>
    <property type="project" value="TreeGrafter"/>
</dbReference>
<dbReference type="Pfam" id="PF03372">
    <property type="entry name" value="Exo_endo_phos"/>
    <property type="match status" value="1"/>
</dbReference>
<dbReference type="SUPFAM" id="SSF56219">
    <property type="entry name" value="DNase I-like"/>
    <property type="match status" value="1"/>
</dbReference>
<sequence length="365" mass="40100">MRARASLLLSYAACATHAKRLRLMTFNIHAWRDASHQDNLERLIALVNAVQPDVLCLNEALHPFVAPPPDHPYWAEVRARRGHGLEPPRGSKPADDREESYLRRLSKATGLPHCAFACANEEGSFFGAIPFGNAILSRHPLRDVRRHVMGVTRADLTLGGQARTEADLEPRAALAAVVELPGGAVGVCSTHLDHKAEELRERQIDEAIAFAASSFGGRAHFLCGDLNTFQRVDLAPEQWEAVAQHYNAMGWPPPNEESSVLRRLTQLGYTDTLNLCQQHADESIPASPPHPPLTCWSHKPLFRLDYVFFSPGGQEVPSSDVATGDAENLGPSQLEILSHRTLESTVSDHYPVVVDVVLHDVANAT</sequence>
<dbReference type="Gene3D" id="3.60.10.10">
    <property type="entry name" value="Endonuclease/exonuclease/phosphatase"/>
    <property type="match status" value="1"/>
</dbReference>
<dbReference type="GO" id="GO:0006506">
    <property type="term" value="P:GPI anchor biosynthetic process"/>
    <property type="evidence" value="ECO:0007669"/>
    <property type="project" value="TreeGrafter"/>
</dbReference>
<evidence type="ECO:0000259" key="1">
    <source>
        <dbReference type="Pfam" id="PF03372"/>
    </source>
</evidence>
<evidence type="ECO:0000313" key="2">
    <source>
        <dbReference type="EMBL" id="KAL1514790.1"/>
    </source>
</evidence>
<gene>
    <name evidence="2" type="ORF">AB1Y20_003876</name>
</gene>
<organism evidence="2 3">
    <name type="scientific">Prymnesium parvum</name>
    <name type="common">Toxic golden alga</name>
    <dbReference type="NCBI Taxonomy" id="97485"/>
    <lineage>
        <taxon>Eukaryota</taxon>
        <taxon>Haptista</taxon>
        <taxon>Haptophyta</taxon>
        <taxon>Prymnesiophyceae</taxon>
        <taxon>Prymnesiales</taxon>
        <taxon>Prymnesiaceae</taxon>
        <taxon>Prymnesium</taxon>
    </lineage>
</organism>
<dbReference type="InterPro" id="IPR051916">
    <property type="entry name" value="GPI-anchor_lipid_remodeler"/>
</dbReference>
<dbReference type="PANTHER" id="PTHR14859:SF0">
    <property type="entry name" value="ENDONUCLEASE_EXONUCLEASE_PHOSPHATASE FAMILY PROTEIN, EXPRESSED"/>
    <property type="match status" value="1"/>
</dbReference>
<name>A0AB34J7T1_PRYPA</name>
<dbReference type="GO" id="GO:0016020">
    <property type="term" value="C:membrane"/>
    <property type="evidence" value="ECO:0007669"/>
    <property type="project" value="GOC"/>
</dbReference>
<dbReference type="EMBL" id="JBGBPQ010000012">
    <property type="protein sequence ID" value="KAL1514790.1"/>
    <property type="molecule type" value="Genomic_DNA"/>
</dbReference>
<dbReference type="GO" id="GO:0003824">
    <property type="term" value="F:catalytic activity"/>
    <property type="evidence" value="ECO:0007669"/>
    <property type="project" value="InterPro"/>
</dbReference>
<dbReference type="Proteomes" id="UP001515480">
    <property type="component" value="Unassembled WGS sequence"/>
</dbReference>
<comment type="caution">
    <text evidence="2">The sequence shown here is derived from an EMBL/GenBank/DDBJ whole genome shotgun (WGS) entry which is preliminary data.</text>
</comment>
<proteinExistence type="predicted"/>
<dbReference type="InterPro" id="IPR005135">
    <property type="entry name" value="Endo/exonuclease/phosphatase"/>
</dbReference>
<protein>
    <recommendedName>
        <fullName evidence="1">Endonuclease/exonuclease/phosphatase domain-containing protein</fullName>
    </recommendedName>
</protein>
<dbReference type="PANTHER" id="PTHR14859">
    <property type="entry name" value="CALCOFLUOR WHITE HYPERSENSITIVE PROTEIN PRECURSOR"/>
    <property type="match status" value="1"/>
</dbReference>
<evidence type="ECO:0000313" key="3">
    <source>
        <dbReference type="Proteomes" id="UP001515480"/>
    </source>
</evidence>